<dbReference type="RefSeq" id="WP_316661693.1">
    <property type="nucleotide sequence ID" value="NZ_JAWHTF010000002.1"/>
</dbReference>
<keyword evidence="3" id="KW-1185">Reference proteome</keyword>
<dbReference type="Proteomes" id="UP001268651">
    <property type="component" value="Unassembled WGS sequence"/>
</dbReference>
<dbReference type="EMBL" id="JAWHTF010000002">
    <property type="protein sequence ID" value="MDU8885769.1"/>
    <property type="molecule type" value="Genomic_DNA"/>
</dbReference>
<accession>A0ABU3U5T0</accession>
<dbReference type="NCBIfam" id="TIGR04183">
    <property type="entry name" value="Por_Secre_tail"/>
    <property type="match status" value="1"/>
</dbReference>
<dbReference type="InterPro" id="IPR026444">
    <property type="entry name" value="Secre_tail"/>
</dbReference>
<comment type="caution">
    <text evidence="2">The sequence shown here is derived from an EMBL/GenBank/DDBJ whole genome shotgun (WGS) entry which is preliminary data.</text>
</comment>
<sequence length="293" mass="31402">MKKITSQKLTKRLAQYGALSVAIASVSETDAQVQYYDIGAAGGLNQLFEIDLNQDTTPDFRVVDLAQGSASSAGWVFIYNGSLAASFPALASNSFLGSQPGAYIYPFALSSGQPINSTQGTWFNAVSNVGTMNFASCFGGSGSSNWCGETEKFLGLRITIPNGPGPFDDEVYYGWARVTVAFDAMSWEVLDFAYEQTSGIGINAGDGLPTAGIDDNAFSKIKVVALNKSIGLYNLQDSSRYSVINMTGQEVLKGETQNRDYVIEAPTLASGVYIIELNDTNSDAVMRKKIVLQ</sequence>
<evidence type="ECO:0000313" key="2">
    <source>
        <dbReference type="EMBL" id="MDU8885769.1"/>
    </source>
</evidence>
<keyword evidence="1" id="KW-0732">Signal</keyword>
<proteinExistence type="predicted"/>
<protein>
    <submittedName>
        <fullName evidence="2">T9SS type A sorting domain-containing protein</fullName>
    </submittedName>
</protein>
<evidence type="ECO:0000313" key="3">
    <source>
        <dbReference type="Proteomes" id="UP001268651"/>
    </source>
</evidence>
<evidence type="ECO:0000256" key="1">
    <source>
        <dbReference type="ARBA" id="ARBA00022729"/>
    </source>
</evidence>
<reference evidence="2 3" key="1">
    <citation type="submission" date="2023-10" db="EMBL/GenBank/DDBJ databases">
        <title>Marimonas sp. nov. isolated from tidal mud flat.</title>
        <authorList>
            <person name="Jaincy N.J."/>
            <person name="Srinivasan S."/>
            <person name="Lee S.-S."/>
        </authorList>
    </citation>
    <scope>NUCLEOTIDE SEQUENCE [LARGE SCALE GENOMIC DNA]</scope>
    <source>
        <strain evidence="2 3">MJ-SS3</strain>
    </source>
</reference>
<gene>
    <name evidence="2" type="ORF">RXV94_06325</name>
</gene>
<organism evidence="2 3">
    <name type="scientific">Gilvirhabdus luticola</name>
    <dbReference type="NCBI Taxonomy" id="3079858"/>
    <lineage>
        <taxon>Bacteria</taxon>
        <taxon>Pseudomonadati</taxon>
        <taxon>Bacteroidota</taxon>
        <taxon>Flavobacteriia</taxon>
        <taxon>Flavobacteriales</taxon>
        <taxon>Flavobacteriaceae</taxon>
        <taxon>Gilvirhabdus</taxon>
    </lineage>
</organism>
<name>A0ABU3U5T0_9FLAO</name>